<reference evidence="2" key="1">
    <citation type="submission" date="2021-06" db="EMBL/GenBank/DDBJ databases">
        <title>An adapted protocol for Saccharibacteria cultivation: two new species join this phylum of Candidate Phyla Radiations.</title>
        <authorList>
            <person name="Ibrahim A."/>
            <person name="Maatouk M."/>
            <person name="Zgheib R."/>
            <person name="Haddad G."/>
            <person name="Bou Khalil J."/>
            <person name="Raoult D."/>
            <person name="Bittar F."/>
        </authorList>
    </citation>
    <scope>NUCLEOTIDE SEQUENCE</scope>
    <source>
        <strain evidence="2">IHU1</strain>
    </source>
</reference>
<keyword evidence="1" id="KW-1133">Transmembrane helix</keyword>
<evidence type="ECO:0000256" key="1">
    <source>
        <dbReference type="SAM" id="Phobius"/>
    </source>
</evidence>
<dbReference type="AlphaFoldDB" id="A0A8F1SBF2"/>
<dbReference type="EMBL" id="CP076460">
    <property type="protein sequence ID" value="QWQ32603.1"/>
    <property type="molecule type" value="Genomic_DNA"/>
</dbReference>
<organism evidence="2 3">
    <name type="scientific">Candidatus Minimicrobia naudis</name>
    <dbReference type="NCBI Taxonomy" id="2841263"/>
    <lineage>
        <taxon>Bacteria</taxon>
        <taxon>Candidatus Saccharimonadota</taxon>
        <taxon>Candidatus Saccharimonadota incertae sedis</taxon>
        <taxon>Candidatus Minimicrobia</taxon>
    </lineage>
</organism>
<protein>
    <submittedName>
        <fullName evidence="2">Uncharacterized protein</fullName>
    </submittedName>
</protein>
<accession>A0A8F1SBF2</accession>
<keyword evidence="3" id="KW-1185">Reference proteome</keyword>
<gene>
    <name evidence="2" type="ORF">KOY48_02000</name>
</gene>
<feature type="transmembrane region" description="Helical" evidence="1">
    <location>
        <begin position="59"/>
        <end position="77"/>
    </location>
</feature>
<keyword evidence="1" id="KW-0472">Membrane</keyword>
<evidence type="ECO:0000313" key="2">
    <source>
        <dbReference type="EMBL" id="QWQ32603.1"/>
    </source>
</evidence>
<sequence length="149" mass="16202">MKKGGIYFKPHAISRFWLRRLCEVALLSCFTIILLYAWARFIPTGYQLPIGLSVSDLAAGVAGIGSLIVLILCFWLPRKHETGIGIFVYLLTVAVAVATIITSGGVVSPFLVMWIIVAIFAGFFGATIILGMMGLLVILQIIATSVQRE</sequence>
<dbReference type="Proteomes" id="UP000679129">
    <property type="component" value="Chromosome"/>
</dbReference>
<name>A0A8F1SBF2_9BACT</name>
<keyword evidence="1" id="KW-0812">Transmembrane</keyword>
<feature type="transmembrane region" description="Helical" evidence="1">
    <location>
        <begin position="84"/>
        <end position="106"/>
    </location>
</feature>
<feature type="transmembrane region" description="Helical" evidence="1">
    <location>
        <begin position="112"/>
        <end position="139"/>
    </location>
</feature>
<proteinExistence type="predicted"/>
<feature type="transmembrane region" description="Helical" evidence="1">
    <location>
        <begin position="21"/>
        <end position="39"/>
    </location>
</feature>
<dbReference type="KEGG" id="mnd:KOY48_02000"/>
<evidence type="ECO:0000313" key="3">
    <source>
        <dbReference type="Proteomes" id="UP000679129"/>
    </source>
</evidence>